<name>A0ABW1AVU1_9RHOO</name>
<accession>A0ABW1AVU1</accession>
<gene>
    <name evidence="3" type="ORF">ACFPTN_17290</name>
</gene>
<organism evidence="3 4">
    <name type="scientific">Thauera sinica</name>
    <dbReference type="NCBI Taxonomy" id="2665146"/>
    <lineage>
        <taxon>Bacteria</taxon>
        <taxon>Pseudomonadati</taxon>
        <taxon>Pseudomonadota</taxon>
        <taxon>Betaproteobacteria</taxon>
        <taxon>Rhodocyclales</taxon>
        <taxon>Zoogloeaceae</taxon>
        <taxon>Thauera</taxon>
    </lineage>
</organism>
<dbReference type="RefSeq" id="WP_096450576.1">
    <property type="nucleotide sequence ID" value="NZ_JBHSOG010000075.1"/>
</dbReference>
<dbReference type="Proteomes" id="UP001595974">
    <property type="component" value="Unassembled WGS sequence"/>
</dbReference>
<comment type="caution">
    <text evidence="3">The sequence shown here is derived from an EMBL/GenBank/DDBJ whole genome shotgun (WGS) entry which is preliminary data.</text>
</comment>
<evidence type="ECO:0000256" key="2">
    <source>
        <dbReference type="SAM" id="MobiDB-lite"/>
    </source>
</evidence>
<evidence type="ECO:0000313" key="3">
    <source>
        <dbReference type="EMBL" id="MFC5771136.1"/>
    </source>
</evidence>
<dbReference type="EMBL" id="JBHSOG010000075">
    <property type="protein sequence ID" value="MFC5771136.1"/>
    <property type="molecule type" value="Genomic_DNA"/>
</dbReference>
<keyword evidence="1" id="KW-0175">Coiled coil</keyword>
<proteinExistence type="predicted"/>
<keyword evidence="4" id="KW-1185">Reference proteome</keyword>
<feature type="compositionally biased region" description="Basic and acidic residues" evidence="2">
    <location>
        <begin position="319"/>
        <end position="329"/>
    </location>
</feature>
<reference evidence="4" key="1">
    <citation type="journal article" date="2019" name="Int. J. Syst. Evol. Microbiol.">
        <title>The Global Catalogue of Microorganisms (GCM) 10K type strain sequencing project: providing services to taxonomists for standard genome sequencing and annotation.</title>
        <authorList>
            <consortium name="The Broad Institute Genomics Platform"/>
            <consortium name="The Broad Institute Genome Sequencing Center for Infectious Disease"/>
            <person name="Wu L."/>
            <person name="Ma J."/>
        </authorList>
    </citation>
    <scope>NUCLEOTIDE SEQUENCE [LARGE SCALE GENOMIC DNA]</scope>
    <source>
        <strain evidence="4">SHR3</strain>
    </source>
</reference>
<feature type="coiled-coil region" evidence="1">
    <location>
        <begin position="38"/>
        <end position="69"/>
    </location>
</feature>
<evidence type="ECO:0000256" key="1">
    <source>
        <dbReference type="SAM" id="Coils"/>
    </source>
</evidence>
<sequence length="344" mass="38196">MAVPAIAWAILELVSAAITAYEIYDLSRALYDGVGEFSKNVEAAKAEIRKNMEALMEEIAAKVDHETERAALWAATEADGKIQQEVTRQASGRGARSPLIQTAIQQKIPFRQVISMVCDQADRMPVVSVRRRPGAELKDLGAARKKVLLEILAAGATELGYIEDIDQFIVVRQKQLMASLIFEFMDDLVEWASPLKAEASFGPGPGYADPPLEGTRLLRRGPSINPFYPLPHRGRGSLAADLAIPDYRKTPLRKDNVFALVEIKFERDKIENRQFEGYKELSDRCAKVKTEAIGKARTYGGKGVTLGCRVSLFRYPEDKAKARDEDGKPARAGSQRKPGRKHNR</sequence>
<protein>
    <submittedName>
        <fullName evidence="3">Uncharacterized protein</fullName>
    </submittedName>
</protein>
<feature type="region of interest" description="Disordered" evidence="2">
    <location>
        <begin position="319"/>
        <end position="344"/>
    </location>
</feature>
<evidence type="ECO:0000313" key="4">
    <source>
        <dbReference type="Proteomes" id="UP001595974"/>
    </source>
</evidence>